<sequence>MKFPNWEFNVREISNNYYRASGLRNSGNIVSCDGTEYEEIISKCLKMAEEIELQISEKLNEKQ</sequence>
<dbReference type="AlphaFoldDB" id="A0A4V3JN07"/>
<evidence type="ECO:0000313" key="1">
    <source>
        <dbReference type="EMBL" id="TGL31625.1"/>
    </source>
</evidence>
<name>A0A4V3JN07_9LEPT</name>
<dbReference type="RefSeq" id="WP_135616362.1">
    <property type="nucleotide sequence ID" value="NZ_RQFY01000007.1"/>
</dbReference>
<dbReference type="Proteomes" id="UP000297871">
    <property type="component" value="Unassembled WGS sequence"/>
</dbReference>
<dbReference type="EMBL" id="RQFY01000007">
    <property type="protein sequence ID" value="TGL31625.1"/>
    <property type="molecule type" value="Genomic_DNA"/>
</dbReference>
<comment type="caution">
    <text evidence="1">The sequence shown here is derived from an EMBL/GenBank/DDBJ whole genome shotgun (WGS) entry which is preliminary data.</text>
</comment>
<proteinExistence type="predicted"/>
<dbReference type="OrthoDB" id="338900at2"/>
<protein>
    <recommendedName>
        <fullName evidence="3">HEPN domain-containing protein</fullName>
    </recommendedName>
</protein>
<evidence type="ECO:0008006" key="3">
    <source>
        <dbReference type="Google" id="ProtNLM"/>
    </source>
</evidence>
<gene>
    <name evidence="1" type="ORF">EHQ52_17005</name>
</gene>
<accession>A0A4V3JN07</accession>
<organism evidence="1 2">
    <name type="scientific">Leptospira koniambonensis</name>
    <dbReference type="NCBI Taxonomy" id="2484950"/>
    <lineage>
        <taxon>Bacteria</taxon>
        <taxon>Pseudomonadati</taxon>
        <taxon>Spirochaetota</taxon>
        <taxon>Spirochaetia</taxon>
        <taxon>Leptospirales</taxon>
        <taxon>Leptospiraceae</taxon>
        <taxon>Leptospira</taxon>
    </lineage>
</organism>
<keyword evidence="2" id="KW-1185">Reference proteome</keyword>
<evidence type="ECO:0000313" key="2">
    <source>
        <dbReference type="Proteomes" id="UP000297871"/>
    </source>
</evidence>
<reference evidence="1" key="1">
    <citation type="journal article" date="2019" name="PLoS Negl. Trop. Dis.">
        <title>Revisiting the worldwide diversity of Leptospira species in the environment.</title>
        <authorList>
            <person name="Vincent A.T."/>
            <person name="Schiettekatte O."/>
            <person name="Bourhy P."/>
            <person name="Veyrier F.J."/>
            <person name="Picardeau M."/>
        </authorList>
    </citation>
    <scope>NUCLEOTIDE SEQUENCE [LARGE SCALE GENOMIC DNA]</scope>
    <source>
        <strain evidence="1">201800265</strain>
    </source>
</reference>